<evidence type="ECO:0000256" key="5">
    <source>
        <dbReference type="ARBA" id="ARBA00022898"/>
    </source>
</evidence>
<dbReference type="Proteomes" id="UP000186594">
    <property type="component" value="Unassembled WGS sequence"/>
</dbReference>
<dbReference type="UniPathway" id="UPA00251">
    <property type="reaction ID" value="UER00375"/>
</dbReference>
<sequence>MEALVAQGANVCPFLRNATPTTLRILASRPSGVRGFSVLQREGLRCPVLGRSIKLQMIHRGYIAPCMTVKMRSSPQFNAAMIQRGYVAPCMNAKMRYSPHINAAATSLESVHLKAKIDSSRGGVCPHMVAVQNAGRAARRGSPTLFPGSISCPINQSAQCPVNRLTPINHSTQSSPFDYDGFYQSELDKKHLDKSYRYFNNINRLAKEFPRAHTRDPLERVDVWSANDYLGMSRHPKVIEAIHATVDKYGAGSGGTRNISGNFQLVELLEASIARLHQKEAALVFSSCYVANDATLSTLGAKMPGCVILSDQLNHASMIQGIRHSGAVKMVFRHNDLCDLEAKLQTIPAGTPKIIAFESVYSMCGSVSDINAVCDLAEKYGALTFLDEVHSVGLYNYDGAGVAAHLDTLSKHSRRRLEAPRGSAAARIDIVSGTLGKAYGNVGGYICGSARLVDCVRSLAPGFIFTTSLPPHVMAGARAAIEHQRTTAHDRIRQQLNVRRLKSQLARLDIPVVPNPSHILPLLVGDAATAKAASDDLLHSHAIYVQGINYPTVPVGHERLRITPSPHHTPEITDKLVHALDLVWKKFNIRRSADWAAIGGRAGVGHGSKEIVPLWTDDMLGIKTCKSDIIDTQLPLHSWVSL</sequence>
<name>A0A1U7LWQ5_NEOID</name>
<dbReference type="InterPro" id="IPR015421">
    <property type="entry name" value="PyrdxlP-dep_Trfase_major"/>
</dbReference>
<gene>
    <name evidence="9" type="ORF">NEOLI_000018</name>
</gene>
<evidence type="ECO:0000256" key="7">
    <source>
        <dbReference type="RuleBase" id="RU910713"/>
    </source>
</evidence>
<dbReference type="Gene3D" id="3.40.640.10">
    <property type="entry name" value="Type I PLP-dependent aspartate aminotransferase-like (Major domain)"/>
    <property type="match status" value="1"/>
</dbReference>
<dbReference type="InterPro" id="IPR004839">
    <property type="entry name" value="Aminotransferase_I/II_large"/>
</dbReference>
<dbReference type="Pfam" id="PF00155">
    <property type="entry name" value="Aminotran_1_2"/>
    <property type="match status" value="1"/>
</dbReference>
<evidence type="ECO:0000313" key="9">
    <source>
        <dbReference type="EMBL" id="OLL27003.1"/>
    </source>
</evidence>
<dbReference type="OrthoDB" id="10263824at2759"/>
<keyword evidence="5 7" id="KW-0663">Pyridoxal phosphate</keyword>
<dbReference type="NCBIfam" id="TIGR01821">
    <property type="entry name" value="5aminolev_synth"/>
    <property type="match status" value="1"/>
</dbReference>
<dbReference type="EMBL" id="LXFE01000126">
    <property type="protein sequence ID" value="OLL27003.1"/>
    <property type="molecule type" value="Genomic_DNA"/>
</dbReference>
<evidence type="ECO:0000256" key="1">
    <source>
        <dbReference type="ARBA" id="ARBA00001933"/>
    </source>
</evidence>
<comment type="subcellular location">
    <subcellularLocation>
        <location evidence="7">Mitochondrion matrix</location>
    </subcellularLocation>
</comment>
<dbReference type="AlphaFoldDB" id="A0A1U7LWQ5"/>
<feature type="domain" description="Aminotransferase class I/classII large" evidence="8">
    <location>
        <begin position="224"/>
        <end position="580"/>
    </location>
</feature>
<keyword evidence="7" id="KW-0350">Heme biosynthesis</keyword>
<dbReference type="GO" id="GO:0003870">
    <property type="term" value="F:5-aminolevulinate synthase activity"/>
    <property type="evidence" value="ECO:0007669"/>
    <property type="project" value="UniProtKB-EC"/>
</dbReference>
<dbReference type="STRING" id="1198029.A0A1U7LWQ5"/>
<dbReference type="GO" id="GO:1902117">
    <property type="term" value="P:positive regulation of organelle assembly"/>
    <property type="evidence" value="ECO:0007669"/>
    <property type="project" value="EnsemblFungi"/>
</dbReference>
<comment type="cofactor">
    <cofactor evidence="1 7">
        <name>pyridoxal 5'-phosphate</name>
        <dbReference type="ChEBI" id="CHEBI:597326"/>
    </cofactor>
</comment>
<evidence type="ECO:0000313" key="10">
    <source>
        <dbReference type="Proteomes" id="UP000186594"/>
    </source>
</evidence>
<dbReference type="CDD" id="cd06454">
    <property type="entry name" value="KBL_like"/>
    <property type="match status" value="1"/>
</dbReference>
<dbReference type="FunFam" id="3.40.640.10:FF:000006">
    <property type="entry name" value="5-aminolevulinate synthase, mitochondrial"/>
    <property type="match status" value="1"/>
</dbReference>
<evidence type="ECO:0000256" key="4">
    <source>
        <dbReference type="ARBA" id="ARBA00022679"/>
    </source>
</evidence>
<evidence type="ECO:0000256" key="3">
    <source>
        <dbReference type="ARBA" id="ARBA00008392"/>
    </source>
</evidence>
<comment type="caution">
    <text evidence="9">The sequence shown here is derived from an EMBL/GenBank/DDBJ whole genome shotgun (WGS) entry which is preliminary data.</text>
</comment>
<dbReference type="PANTHER" id="PTHR13693:SF102">
    <property type="entry name" value="2-AMINO-3-KETOBUTYRATE COENZYME A LIGASE, MITOCHONDRIAL"/>
    <property type="match status" value="1"/>
</dbReference>
<keyword evidence="10" id="KW-1185">Reference proteome</keyword>
<comment type="catalytic activity">
    <reaction evidence="7">
        <text>succinyl-CoA + glycine + H(+) = 5-aminolevulinate + CO2 + CoA</text>
        <dbReference type="Rhea" id="RHEA:12921"/>
        <dbReference type="ChEBI" id="CHEBI:15378"/>
        <dbReference type="ChEBI" id="CHEBI:16526"/>
        <dbReference type="ChEBI" id="CHEBI:57287"/>
        <dbReference type="ChEBI" id="CHEBI:57292"/>
        <dbReference type="ChEBI" id="CHEBI:57305"/>
        <dbReference type="ChEBI" id="CHEBI:356416"/>
        <dbReference type="EC" id="2.3.1.37"/>
    </reaction>
</comment>
<evidence type="ECO:0000259" key="8">
    <source>
        <dbReference type="Pfam" id="PF00155"/>
    </source>
</evidence>
<dbReference type="InterPro" id="IPR015424">
    <property type="entry name" value="PyrdxlP-dep_Trfase"/>
</dbReference>
<protein>
    <recommendedName>
        <fullName evidence="7">5-aminolevulinate synthase</fullName>
        <ecNumber evidence="7">2.3.1.37</ecNumber>
    </recommendedName>
    <alternativeName>
        <fullName evidence="7">5-aminolevulinic acid synthase</fullName>
    </alternativeName>
    <alternativeName>
        <fullName evidence="7">Delta-ALA synthase</fullName>
    </alternativeName>
    <alternativeName>
        <fullName evidence="7">Delta-aminolevulinate synthase</fullName>
    </alternativeName>
</protein>
<dbReference type="GO" id="GO:0030170">
    <property type="term" value="F:pyridoxal phosphate binding"/>
    <property type="evidence" value="ECO:0007669"/>
    <property type="project" value="UniProtKB-UniRule"/>
</dbReference>
<accession>A0A1U7LWQ5</accession>
<comment type="pathway">
    <text evidence="7">Porphyrin-containing compound metabolism; protoporphyrin-IX biosynthesis; 5-aminolevulinate from glycine: step 1/1.</text>
</comment>
<evidence type="ECO:0000256" key="2">
    <source>
        <dbReference type="ARBA" id="ARBA00003076"/>
    </source>
</evidence>
<evidence type="ECO:0000256" key="6">
    <source>
        <dbReference type="ARBA" id="ARBA00023315"/>
    </source>
</evidence>
<comment type="function">
    <text evidence="2">Catalyzes the synthesis of 5-aminolevulinate (ALA) from succinyl-CoA and glycine, the first and rate-limiting step in heme biosynthesis.</text>
</comment>
<dbReference type="InterPro" id="IPR010961">
    <property type="entry name" value="4pyrrol_synth_NH2levulA_synth"/>
</dbReference>
<dbReference type="PANTHER" id="PTHR13693">
    <property type="entry name" value="CLASS II AMINOTRANSFERASE/8-AMINO-7-OXONONANOATE SYNTHASE"/>
    <property type="match status" value="1"/>
</dbReference>
<dbReference type="InterPro" id="IPR050087">
    <property type="entry name" value="AON_synthase_class-II"/>
</dbReference>
<keyword evidence="4 7" id="KW-0808">Transferase</keyword>
<dbReference type="GO" id="GO:0005759">
    <property type="term" value="C:mitochondrial matrix"/>
    <property type="evidence" value="ECO:0007669"/>
    <property type="project" value="UniProtKB-SubCell"/>
</dbReference>
<dbReference type="GO" id="GO:0006782">
    <property type="term" value="P:protoporphyrinogen IX biosynthetic process"/>
    <property type="evidence" value="ECO:0007669"/>
    <property type="project" value="UniProtKB-UniRule"/>
</dbReference>
<dbReference type="InterPro" id="IPR015422">
    <property type="entry name" value="PyrdxlP-dep_Trfase_small"/>
</dbReference>
<comment type="similarity">
    <text evidence="3 7">Belongs to the class-II pyridoxal-phosphate-dependent aminotransferase family.</text>
</comment>
<dbReference type="Gene3D" id="3.90.1150.10">
    <property type="entry name" value="Aspartate Aminotransferase, domain 1"/>
    <property type="match status" value="1"/>
</dbReference>
<keyword evidence="7" id="KW-0496">Mitochondrion</keyword>
<dbReference type="SUPFAM" id="SSF53383">
    <property type="entry name" value="PLP-dependent transferases"/>
    <property type="match status" value="1"/>
</dbReference>
<dbReference type="OMA" id="ARRCPIM"/>
<reference evidence="9 10" key="1">
    <citation type="submission" date="2016-04" db="EMBL/GenBank/DDBJ databases">
        <title>Evolutionary innovation and constraint leading to complex multicellularity in the Ascomycota.</title>
        <authorList>
            <person name="Cisse O."/>
            <person name="Nguyen A."/>
            <person name="Hewitt D.A."/>
            <person name="Jedd G."/>
            <person name="Stajich J.E."/>
        </authorList>
    </citation>
    <scope>NUCLEOTIDE SEQUENCE [LARGE SCALE GENOMIC DNA]</scope>
    <source>
        <strain evidence="9 10">DAH-3</strain>
    </source>
</reference>
<organism evidence="9 10">
    <name type="scientific">Neolecta irregularis (strain DAH-3)</name>
    <dbReference type="NCBI Taxonomy" id="1198029"/>
    <lineage>
        <taxon>Eukaryota</taxon>
        <taxon>Fungi</taxon>
        <taxon>Dikarya</taxon>
        <taxon>Ascomycota</taxon>
        <taxon>Taphrinomycotina</taxon>
        <taxon>Neolectales</taxon>
        <taxon>Neolectaceae</taxon>
        <taxon>Neolecta</taxon>
    </lineage>
</organism>
<keyword evidence="6 7" id="KW-0012">Acyltransferase</keyword>
<proteinExistence type="inferred from homology"/>
<dbReference type="EC" id="2.3.1.37" evidence="7"/>